<feature type="domain" description="Elongation factor G-binding protein C-terminal treble-clef zinc-finger" evidence="2">
    <location>
        <begin position="100"/>
        <end position="201"/>
    </location>
</feature>
<name>A0ABW0LGV6_9BACI</name>
<accession>A0ABW0LGV6</accession>
<evidence type="ECO:0000313" key="4">
    <source>
        <dbReference type="Proteomes" id="UP001596147"/>
    </source>
</evidence>
<reference evidence="4" key="1">
    <citation type="journal article" date="2019" name="Int. J. Syst. Evol. Microbiol.">
        <title>The Global Catalogue of Microorganisms (GCM) 10K type strain sequencing project: providing services to taxonomists for standard genome sequencing and annotation.</title>
        <authorList>
            <consortium name="The Broad Institute Genomics Platform"/>
            <consortium name="The Broad Institute Genome Sequencing Center for Infectious Disease"/>
            <person name="Wu L."/>
            <person name="Ma J."/>
        </authorList>
    </citation>
    <scope>NUCLEOTIDE SEQUENCE [LARGE SCALE GENOMIC DNA]</scope>
    <source>
        <strain evidence="4">CGMCC 1.12237</strain>
    </source>
</reference>
<gene>
    <name evidence="3" type="ORF">ACFPM4_08655</name>
</gene>
<dbReference type="Proteomes" id="UP001596147">
    <property type="component" value="Unassembled WGS sequence"/>
</dbReference>
<protein>
    <submittedName>
        <fullName evidence="3">FusB/FusC family EF-G-binding protein</fullName>
    </submittedName>
</protein>
<comment type="caution">
    <text evidence="3">The sequence shown here is derived from an EMBL/GenBank/DDBJ whole genome shotgun (WGS) entry which is preliminary data.</text>
</comment>
<dbReference type="InterPro" id="IPR038344">
    <property type="entry name" value="EF-G_N_sf"/>
</dbReference>
<proteinExistence type="predicted"/>
<dbReference type="Pfam" id="PF07299">
    <property type="entry name" value="EF-G-binding_N"/>
    <property type="match status" value="1"/>
</dbReference>
<dbReference type="InterPro" id="IPR032330">
    <property type="entry name" value="EF-G-binding_C"/>
</dbReference>
<dbReference type="RefSeq" id="WP_382350238.1">
    <property type="nucleotide sequence ID" value="NZ_JBHSMC010000011.1"/>
</dbReference>
<sequence length="217" mass="24621">MTTTFIKNEQLNFINKQINLIKDSRKRNVPAHILSAVCDLAQAKILELFPNLTTEQQQLLDVSGLQTDADFEVYLERLSAFIIPFSAITGQQLKKLFPKNKKLKVPDIATMDLHHLTYLSWDDVRSSKKIIVYELEGKLVGIECNLTPSSKKNICSFCNTVGNVSYFSTVTKAKRSNNPDYYKSIGNLICTDSNECNKKITDVTYLEAFLKESLDIK</sequence>
<organism evidence="3 4">
    <name type="scientific">Lederbergia graminis</name>
    <dbReference type="NCBI Taxonomy" id="735518"/>
    <lineage>
        <taxon>Bacteria</taxon>
        <taxon>Bacillati</taxon>
        <taxon>Bacillota</taxon>
        <taxon>Bacilli</taxon>
        <taxon>Bacillales</taxon>
        <taxon>Bacillaceae</taxon>
        <taxon>Lederbergia</taxon>
    </lineage>
</organism>
<keyword evidence="4" id="KW-1185">Reference proteome</keyword>
<dbReference type="Gene3D" id="1.20.1280.250">
    <property type="match status" value="1"/>
</dbReference>
<evidence type="ECO:0000313" key="3">
    <source>
        <dbReference type="EMBL" id="MFC5464823.1"/>
    </source>
</evidence>
<dbReference type="CDD" id="cd16342">
    <property type="entry name" value="FusC_FusB"/>
    <property type="match status" value="1"/>
</dbReference>
<evidence type="ECO:0000259" key="2">
    <source>
        <dbReference type="Pfam" id="PF16571"/>
    </source>
</evidence>
<dbReference type="InterPro" id="IPR010841">
    <property type="entry name" value="EF-G-binding_N"/>
</dbReference>
<dbReference type="EMBL" id="JBHSMC010000011">
    <property type="protein sequence ID" value="MFC5464823.1"/>
    <property type="molecule type" value="Genomic_DNA"/>
</dbReference>
<feature type="domain" description="Elongation factor G-binding protein N-terminal" evidence="1">
    <location>
        <begin position="5"/>
        <end position="85"/>
    </location>
</feature>
<evidence type="ECO:0000259" key="1">
    <source>
        <dbReference type="Pfam" id="PF07299"/>
    </source>
</evidence>
<dbReference type="Pfam" id="PF16571">
    <property type="entry name" value="FBP_C"/>
    <property type="match status" value="1"/>
</dbReference>